<dbReference type="Pfam" id="PF01490">
    <property type="entry name" value="Aa_trans"/>
    <property type="match status" value="1"/>
</dbReference>
<feature type="transmembrane region" description="Helical" evidence="6">
    <location>
        <begin position="195"/>
        <end position="214"/>
    </location>
</feature>
<feature type="transmembrane region" description="Helical" evidence="6">
    <location>
        <begin position="69"/>
        <end position="91"/>
    </location>
</feature>
<accession>A0A905R0K4</accession>
<dbReference type="PANTHER" id="PTHR22950">
    <property type="entry name" value="AMINO ACID TRANSPORTER"/>
    <property type="match status" value="1"/>
</dbReference>
<dbReference type="RefSeq" id="XP_073974106.1">
    <property type="nucleotide sequence ID" value="XM_074118005.1"/>
</dbReference>
<name>A0A905R0K4_RHOPR</name>
<dbReference type="InterPro" id="IPR013057">
    <property type="entry name" value="AA_transpt_TM"/>
</dbReference>
<evidence type="ECO:0000256" key="5">
    <source>
        <dbReference type="SAM" id="MobiDB-lite"/>
    </source>
</evidence>
<dbReference type="EnsemblMetazoa" id="RPRC017786-RA">
    <property type="protein sequence ID" value="RPRC017786-PA"/>
    <property type="gene ID" value="RPRC017786"/>
</dbReference>
<feature type="transmembrane region" description="Helical" evidence="6">
    <location>
        <begin position="311"/>
        <end position="336"/>
    </location>
</feature>
<feature type="transmembrane region" description="Helical" evidence="6">
    <location>
        <begin position="380"/>
        <end position="403"/>
    </location>
</feature>
<feature type="transmembrane region" description="Helical" evidence="6">
    <location>
        <begin position="268"/>
        <end position="291"/>
    </location>
</feature>
<feature type="transmembrane region" description="Helical" evidence="6">
    <location>
        <begin position="418"/>
        <end position="440"/>
    </location>
</feature>
<dbReference type="EMBL" id="ACPB03000217">
    <property type="status" value="NOT_ANNOTATED_CDS"/>
    <property type="molecule type" value="Genomic_DNA"/>
</dbReference>
<keyword evidence="9" id="KW-1185">Reference proteome</keyword>
<sequence length="448" mass="49616">MVGNLENGSLGKENKHFNKEGFEEKSPETLKDDEATHKTSYWEGLVHLFRGTVGTGILALPAAFNQAGYIGGILGIVGVTFMVNYCSLLLARSQLELARRRNVASMTYQGTVEAAFEDGPKGAKKFAPIFVKSTNALLLFGQIAGNCTYVIFIATNIKEVFDPHVGVRSLREYIAWSTPFILAANLVITLKKMAIVSLFGNIVLLSSVTVIFYYVTQDLPSLEERKMFGDVRDIPYFIGTIFFATGCISLVLPLQNDLKNPSKMSSKFGLLNVNSTLTGILYLVFGLLGYLKYGPAAQQATVTVNLPKYSLSATLVQVFLSISTITATAVQNYILLDIVWNDYLCDIVKKNVKFKQYLLKIAIVSITVLGALVVPNLKLLISLIGIIGQCTLSSTFPCIIHMFTHREQPSLWAFIKKFYLDVIVLAFNTFILTFELSKIITEIVEVFR</sequence>
<dbReference type="AlphaFoldDB" id="A0A905R0K4"/>
<evidence type="ECO:0000313" key="8">
    <source>
        <dbReference type="EnsemblMetazoa" id="RPRC017786-PA"/>
    </source>
</evidence>
<evidence type="ECO:0000313" key="9">
    <source>
        <dbReference type="Proteomes" id="UP000015103"/>
    </source>
</evidence>
<feature type="region of interest" description="Disordered" evidence="5">
    <location>
        <begin position="1"/>
        <end position="34"/>
    </location>
</feature>
<keyword evidence="3 6" id="KW-1133">Transmembrane helix</keyword>
<feature type="domain" description="Amino acid transporter transmembrane" evidence="7">
    <location>
        <begin position="37"/>
        <end position="440"/>
    </location>
</feature>
<protein>
    <submittedName>
        <fullName evidence="8">Amino acid transporter transmembrane domain-containing protein</fullName>
    </submittedName>
</protein>
<evidence type="ECO:0000256" key="3">
    <source>
        <dbReference type="ARBA" id="ARBA00022989"/>
    </source>
</evidence>
<reference evidence="8" key="1">
    <citation type="submission" date="2022-10" db="UniProtKB">
        <authorList>
            <consortium name="EnsemblMetazoa"/>
        </authorList>
    </citation>
    <scope>IDENTIFICATION</scope>
</reference>
<dbReference type="GeneID" id="141449012"/>
<evidence type="ECO:0000256" key="6">
    <source>
        <dbReference type="SAM" id="Phobius"/>
    </source>
</evidence>
<feature type="compositionally biased region" description="Basic and acidic residues" evidence="5">
    <location>
        <begin position="12"/>
        <end position="34"/>
    </location>
</feature>
<dbReference type="GO" id="GO:0005774">
    <property type="term" value="C:vacuolar membrane"/>
    <property type="evidence" value="ECO:0007669"/>
    <property type="project" value="TreeGrafter"/>
</dbReference>
<dbReference type="Proteomes" id="UP000015103">
    <property type="component" value="Unassembled WGS sequence"/>
</dbReference>
<keyword evidence="4 6" id="KW-0472">Membrane</keyword>
<feature type="transmembrane region" description="Helical" evidence="6">
    <location>
        <begin position="173"/>
        <end position="190"/>
    </location>
</feature>
<evidence type="ECO:0000256" key="2">
    <source>
        <dbReference type="ARBA" id="ARBA00022692"/>
    </source>
</evidence>
<feature type="transmembrane region" description="Helical" evidence="6">
    <location>
        <begin position="134"/>
        <end position="153"/>
    </location>
</feature>
<keyword evidence="2 6" id="KW-0812">Transmembrane</keyword>
<organism evidence="8 9">
    <name type="scientific">Rhodnius prolixus</name>
    <name type="common">Triatomid bug</name>
    <dbReference type="NCBI Taxonomy" id="13249"/>
    <lineage>
        <taxon>Eukaryota</taxon>
        <taxon>Metazoa</taxon>
        <taxon>Ecdysozoa</taxon>
        <taxon>Arthropoda</taxon>
        <taxon>Hexapoda</taxon>
        <taxon>Insecta</taxon>
        <taxon>Pterygota</taxon>
        <taxon>Neoptera</taxon>
        <taxon>Paraneoptera</taxon>
        <taxon>Hemiptera</taxon>
        <taxon>Heteroptera</taxon>
        <taxon>Panheteroptera</taxon>
        <taxon>Cimicomorpha</taxon>
        <taxon>Reduviidae</taxon>
        <taxon>Triatominae</taxon>
        <taxon>Rhodnius</taxon>
    </lineage>
</organism>
<feature type="transmembrane region" description="Helical" evidence="6">
    <location>
        <begin position="357"/>
        <end position="374"/>
    </location>
</feature>
<proteinExistence type="predicted"/>
<evidence type="ECO:0000256" key="4">
    <source>
        <dbReference type="ARBA" id="ARBA00023136"/>
    </source>
</evidence>
<feature type="transmembrane region" description="Helical" evidence="6">
    <location>
        <begin position="234"/>
        <end position="256"/>
    </location>
</feature>
<evidence type="ECO:0000256" key="1">
    <source>
        <dbReference type="ARBA" id="ARBA00004141"/>
    </source>
</evidence>
<comment type="subcellular location">
    <subcellularLocation>
        <location evidence="1">Membrane</location>
        <topology evidence="1">Multi-pass membrane protein</topology>
    </subcellularLocation>
</comment>
<dbReference type="GO" id="GO:0015179">
    <property type="term" value="F:L-amino acid transmembrane transporter activity"/>
    <property type="evidence" value="ECO:0007669"/>
    <property type="project" value="TreeGrafter"/>
</dbReference>
<dbReference type="PANTHER" id="PTHR22950:SF349">
    <property type="entry name" value="AMINO ACID TRANSPORTER TRANSMEMBRANE DOMAIN-CONTAINING PROTEIN"/>
    <property type="match status" value="1"/>
</dbReference>
<evidence type="ECO:0000259" key="7">
    <source>
        <dbReference type="Pfam" id="PF01490"/>
    </source>
</evidence>